<organism evidence="4 5">
    <name type="scientific">Candidatus Methylomirabilis limnetica</name>
    <dbReference type="NCBI Taxonomy" id="2033718"/>
    <lineage>
        <taxon>Bacteria</taxon>
        <taxon>Candidatus Methylomirabilota</taxon>
        <taxon>Candidatus Methylomirabilia</taxon>
        <taxon>Candidatus Methylomirabilales</taxon>
        <taxon>Candidatus Methylomirabilaceae</taxon>
        <taxon>Candidatus Methylomirabilis</taxon>
    </lineage>
</organism>
<gene>
    <name evidence="4" type="ORF">CLG94_07815</name>
</gene>
<keyword evidence="5" id="KW-1185">Reference proteome</keyword>
<dbReference type="InterPro" id="IPR011979">
    <property type="entry name" value="Antitox_Xre"/>
</dbReference>
<dbReference type="InterPro" id="IPR024467">
    <property type="entry name" value="Xre/MbcA/ParS-like_toxin-bd"/>
</dbReference>
<sequence length="176" mass="19286">MSRLPRRAPQISQHSGTIGPAVADRPGSSTRSRRRVPMKKGVMAFKTFVSHETPLAEKIDLIRGGVAARVVDDMVEYLGVSKHVIFQVLHTPDSTAHKLIKDKRRLNAAASERVVRVADIMRMAQETFGGQEPAAQWLTRSNLALGGITPLSMLDTEPGADEVRRILSSINYGGTF</sequence>
<dbReference type="GO" id="GO:0003677">
    <property type="term" value="F:DNA binding"/>
    <property type="evidence" value="ECO:0007669"/>
    <property type="project" value="InterPro"/>
</dbReference>
<proteinExistence type="predicted"/>
<dbReference type="NCBIfam" id="TIGR02293">
    <property type="entry name" value="TAS_TIGR02293"/>
    <property type="match status" value="1"/>
</dbReference>
<reference evidence="5" key="2">
    <citation type="journal article" date="2018" name="Environ. Microbiol.">
        <title>Bloom of a denitrifying methanotroph, 'Candidatus Methylomirabilis limnetica', in a deep stratified lake.</title>
        <authorList>
            <person name="Graf J.S."/>
            <person name="Mayr M.J."/>
            <person name="Marchant H.K."/>
            <person name="Tienken D."/>
            <person name="Hach P.F."/>
            <person name="Brand A."/>
            <person name="Schubert C.J."/>
            <person name="Kuypers M.M."/>
            <person name="Milucka J."/>
        </authorList>
    </citation>
    <scope>NUCLEOTIDE SEQUENCE [LARGE SCALE GENOMIC DNA]</scope>
    <source>
        <strain evidence="5">Zug</strain>
    </source>
</reference>
<evidence type="ECO:0000259" key="3">
    <source>
        <dbReference type="Pfam" id="PF20432"/>
    </source>
</evidence>
<evidence type="ECO:0000313" key="5">
    <source>
        <dbReference type="Proteomes" id="UP000241436"/>
    </source>
</evidence>
<comment type="caution">
    <text evidence="4">The sequence shown here is derived from an EMBL/GenBank/DDBJ whole genome shotgun (WGS) entry which is preliminary data.</text>
</comment>
<evidence type="ECO:0000259" key="2">
    <source>
        <dbReference type="Pfam" id="PF09722"/>
    </source>
</evidence>
<evidence type="ECO:0000313" key="4">
    <source>
        <dbReference type="EMBL" id="PTL35664.1"/>
    </source>
</evidence>
<feature type="domain" description="Antitoxin Xre/MbcA/ParS-like toxin-binding" evidence="2">
    <location>
        <begin position="124"/>
        <end position="173"/>
    </location>
</feature>
<dbReference type="EMBL" id="NVQC01000022">
    <property type="protein sequence ID" value="PTL35664.1"/>
    <property type="molecule type" value="Genomic_DNA"/>
</dbReference>
<dbReference type="Pfam" id="PF20432">
    <property type="entry name" value="Xre-like-HTH"/>
    <property type="match status" value="1"/>
</dbReference>
<dbReference type="Proteomes" id="UP000241436">
    <property type="component" value="Unassembled WGS sequence"/>
</dbReference>
<feature type="domain" description="Antitoxin Xre-like helix-turn-helix" evidence="3">
    <location>
        <begin position="59"/>
        <end position="118"/>
    </location>
</feature>
<name>A0A2T4TX25_9BACT</name>
<dbReference type="Pfam" id="PF09722">
    <property type="entry name" value="Xre_MbcA_ParS_C"/>
    <property type="match status" value="1"/>
</dbReference>
<dbReference type="InterPro" id="IPR046847">
    <property type="entry name" value="Xre-like_HTH"/>
</dbReference>
<dbReference type="AlphaFoldDB" id="A0A2T4TX25"/>
<reference evidence="4 5" key="1">
    <citation type="submission" date="2017-09" db="EMBL/GenBank/DDBJ databases">
        <title>Bloom of a denitrifying methanotroph, Candidatus Methylomirabilis limnetica, in a deep stratified lake.</title>
        <authorList>
            <person name="Graf J.S."/>
            <person name="Marchant H.K."/>
            <person name="Tienken D."/>
            <person name="Hach P.F."/>
            <person name="Brand A."/>
            <person name="Schubert C.J."/>
            <person name="Kuypers M.M."/>
            <person name="Milucka J."/>
        </authorList>
    </citation>
    <scope>NUCLEOTIDE SEQUENCE [LARGE SCALE GENOMIC DNA]</scope>
    <source>
        <strain evidence="4 5">Zug</strain>
    </source>
</reference>
<accession>A0A2T4TX25</accession>
<evidence type="ECO:0000256" key="1">
    <source>
        <dbReference type="SAM" id="MobiDB-lite"/>
    </source>
</evidence>
<protein>
    <submittedName>
        <fullName evidence="4">Uncharacterized protein</fullName>
    </submittedName>
</protein>
<feature type="region of interest" description="Disordered" evidence="1">
    <location>
        <begin position="1"/>
        <end position="37"/>
    </location>
</feature>